<feature type="compositionally biased region" description="Polar residues" evidence="1">
    <location>
        <begin position="25"/>
        <end position="37"/>
    </location>
</feature>
<feature type="compositionally biased region" description="Basic and acidic residues" evidence="1">
    <location>
        <begin position="7"/>
        <end position="24"/>
    </location>
</feature>
<dbReference type="EMBL" id="JQGA01000203">
    <property type="protein sequence ID" value="KGO77246.1"/>
    <property type="molecule type" value="Genomic_DNA"/>
</dbReference>
<reference evidence="2 3" key="1">
    <citation type="journal article" date="2015" name="Mol. Plant Microbe Interact.">
        <title>Genome, transcriptome, and functional analyses of Penicillium expansum provide new insights into secondary metabolism and pathogenicity.</title>
        <authorList>
            <person name="Ballester A.R."/>
            <person name="Marcet-Houben M."/>
            <person name="Levin E."/>
            <person name="Sela N."/>
            <person name="Selma-Lazaro C."/>
            <person name="Carmona L."/>
            <person name="Wisniewski M."/>
            <person name="Droby S."/>
            <person name="Gonzalez-Candelas L."/>
            <person name="Gabaldon T."/>
        </authorList>
    </citation>
    <scope>NUCLEOTIDE SEQUENCE [LARGE SCALE GENOMIC DNA]</scope>
    <source>
        <strain evidence="2 3">PHI-1</strain>
    </source>
</reference>
<evidence type="ECO:0000313" key="2">
    <source>
        <dbReference type="EMBL" id="KGO77246.1"/>
    </source>
</evidence>
<comment type="caution">
    <text evidence="2">The sequence shown here is derived from an EMBL/GenBank/DDBJ whole genome shotgun (WGS) entry which is preliminary data.</text>
</comment>
<dbReference type="AlphaFoldDB" id="A0A0A2LDH9"/>
<feature type="region of interest" description="Disordered" evidence="1">
    <location>
        <begin position="1"/>
        <end position="38"/>
    </location>
</feature>
<feature type="compositionally biased region" description="Low complexity" evidence="1">
    <location>
        <begin position="640"/>
        <end position="649"/>
    </location>
</feature>
<dbReference type="PhylomeDB" id="A0A0A2LDH9"/>
<feature type="region of interest" description="Disordered" evidence="1">
    <location>
        <begin position="625"/>
        <end position="649"/>
    </location>
</feature>
<protein>
    <submittedName>
        <fullName evidence="2">Uncharacterized protein</fullName>
    </submittedName>
</protein>
<evidence type="ECO:0000313" key="3">
    <source>
        <dbReference type="Proteomes" id="UP000030104"/>
    </source>
</evidence>
<keyword evidence="3" id="KW-1185">Reference proteome</keyword>
<feature type="compositionally biased region" description="Polar residues" evidence="1">
    <location>
        <begin position="589"/>
        <end position="601"/>
    </location>
</feature>
<dbReference type="OrthoDB" id="2684236at2759"/>
<proteinExistence type="predicted"/>
<evidence type="ECO:0000256" key="1">
    <source>
        <dbReference type="SAM" id="MobiDB-lite"/>
    </source>
</evidence>
<dbReference type="HOGENOM" id="CLU_010103_3_1_1"/>
<dbReference type="InterPro" id="IPR009836">
    <property type="entry name" value="GRDP-like"/>
</dbReference>
<feature type="region of interest" description="Disordered" evidence="1">
    <location>
        <begin position="583"/>
        <end position="611"/>
    </location>
</feature>
<dbReference type="Proteomes" id="UP000030104">
    <property type="component" value="Unassembled WGS sequence"/>
</dbReference>
<sequence length="782" mass="88320">MGVSTDKSLKEVPHQSEAIDKSSDEQPPSYSANQTEQAPLELPELDLSSHPSSSTTITRDQCVVHLKLLAVLADLRDTISSDDGLFGIHDAEAEKFPNELNEARARIREKRWAVYTARAVERYTKWWSTGLPRSRPMATINDLESIDYESILDCGTIVAWSTDNLPPLDILMVWHAHSLNPRNFLEDCIRYGKMSTWATGFPWEAIDRCINNHSMEYTVSKQAQQLFEQKLNFKWNNLHDPQTKHVKCPCCGWANAVPWTKACFGGIVASAYKSSSGYADYSFEVKCFSCGHTIDHGRLKVAKFRKDLEAALYKDLPMPGSFTNLYGIPEGPPANTNPGALRDMLFPTRVVQADRKGLLHLTDGRLDLCQNVTQLRSQLETKLRDTNLLWKAHGVYLKKVQYAEKIQFRRMMSRYWDNLGPFALDLVGAVIRQGTFVDKMDKIDWLHSPTVFNTVDRLIKKYEVFFRIMIENPYKMAVPTLDVDLAWHTHQLSPSRYYKYSTSQVKLGGAKMFIDHDDKVDEGKLSDGFAWTSKMYRRVTNGGIYSECTCWYCEATRTPDLYGRLITVGSASRARTAADLLHDRPDISSDPNKNPHISSHNAVRPTNEYPRAEWRKSLQRARLQSNYKKAARRAEKRRQGSGSTSSASSSDTYPYYMPYAYGYPIVAPLGTVVPARVPRVAVQEEVVVEGVADQVAAAEDLEAAEDPAAAAMAAAVAAVVAEEEEEEEAVVEVAADTKNDCEYPISFLLLLLFYNYCLDCFFDSLMAWLIELCLLLNSPQYI</sequence>
<accession>A0A0A2LDH9</accession>
<dbReference type="PANTHER" id="PTHR34365">
    <property type="entry name" value="ENOLASE (DUF1399)"/>
    <property type="match status" value="1"/>
</dbReference>
<dbReference type="PANTHER" id="PTHR34365:SF7">
    <property type="entry name" value="GLYCINE-RICH DOMAIN-CONTAINING PROTEIN 1"/>
    <property type="match status" value="1"/>
</dbReference>
<dbReference type="Pfam" id="PF07173">
    <property type="entry name" value="GRDP-like"/>
    <property type="match status" value="1"/>
</dbReference>
<dbReference type="OMA" id="YCEAIRA"/>
<dbReference type="STRING" id="40296.A0A0A2LDH9"/>
<organism evidence="2 3">
    <name type="scientific">Penicillium italicum</name>
    <name type="common">Blue mold</name>
    <dbReference type="NCBI Taxonomy" id="40296"/>
    <lineage>
        <taxon>Eukaryota</taxon>
        <taxon>Fungi</taxon>
        <taxon>Dikarya</taxon>
        <taxon>Ascomycota</taxon>
        <taxon>Pezizomycotina</taxon>
        <taxon>Eurotiomycetes</taxon>
        <taxon>Eurotiomycetidae</taxon>
        <taxon>Eurotiales</taxon>
        <taxon>Aspergillaceae</taxon>
        <taxon>Penicillium</taxon>
    </lineage>
</organism>
<gene>
    <name evidence="2" type="ORF">PITC_092060</name>
</gene>
<name>A0A0A2LDH9_PENIT</name>